<feature type="compositionally biased region" description="Basic and acidic residues" evidence="1">
    <location>
        <begin position="123"/>
        <end position="140"/>
    </location>
</feature>
<feature type="region of interest" description="Disordered" evidence="1">
    <location>
        <begin position="422"/>
        <end position="442"/>
    </location>
</feature>
<organism evidence="2 3">
    <name type="scientific">Puccinia coronata f. sp. avenae</name>
    <dbReference type="NCBI Taxonomy" id="200324"/>
    <lineage>
        <taxon>Eukaryota</taxon>
        <taxon>Fungi</taxon>
        <taxon>Dikarya</taxon>
        <taxon>Basidiomycota</taxon>
        <taxon>Pucciniomycotina</taxon>
        <taxon>Pucciniomycetes</taxon>
        <taxon>Pucciniales</taxon>
        <taxon>Pucciniaceae</taxon>
        <taxon>Puccinia</taxon>
    </lineage>
</organism>
<evidence type="ECO:0000313" key="3">
    <source>
        <dbReference type="Proteomes" id="UP000235388"/>
    </source>
</evidence>
<feature type="compositionally biased region" description="Basic and acidic residues" evidence="1">
    <location>
        <begin position="166"/>
        <end position="177"/>
    </location>
</feature>
<feature type="region of interest" description="Disordered" evidence="1">
    <location>
        <begin position="463"/>
        <end position="484"/>
    </location>
</feature>
<keyword evidence="3" id="KW-1185">Reference proteome</keyword>
<feature type="compositionally biased region" description="Basic residues" evidence="1">
    <location>
        <begin position="143"/>
        <end position="155"/>
    </location>
</feature>
<evidence type="ECO:0000313" key="2">
    <source>
        <dbReference type="EMBL" id="PLW08594.1"/>
    </source>
</evidence>
<gene>
    <name evidence="2" type="ORF">PCANC_21801</name>
</gene>
<feature type="compositionally biased region" description="Pro residues" evidence="1">
    <location>
        <begin position="556"/>
        <end position="566"/>
    </location>
</feature>
<sequence length="566" mass="64584">MHSISGLVPTPAIAQWPGKKRQTCCHFRELASSSKYTDVRRREVLSSVAAPMNHSDDLSHSRIARLPSDPFSPSDACSDSSSYRLKSIAFAFVFVFVQALVVQIDMVRTNRTTRMALSQARSQRGEQYRPNEDQAGRDTNRGNQHRRSYSRKRRGGGSYRTQAGNHFDRRDFPDYHRHPPQHHHRQDSSARHESIRAPEQYTNEKCERPATQEFADHRRYRHQQPHNDYPNQEPSYPQDRQHVQQEAYYDDAQQPGGYPLPPSFHPLPQHYIPPPNPVPSYPPNHYAQPPTPFPNVPLQQPHEGGAANNHPQFYEYEPVDQPHFHAHQASDAPHPSHLAPNHASHASNIPLNYDPPFASIPPNSTHYSYQDAHIPPTEGAYPSHAQYPPPAPPPFNYNYEAPAESQESYSQYEPQEHLPWKHQNHTEQTWGTPHSSHPPLPTTENCQVPNHHRFQAPPESSAFAHGYNHASTMHPQPTAPTPAAHTGDHFSSYEYNQTQQDQTAPDGMVEPFHDHPSFAQPPPPQTMTQPVHPYPSYPQYPPPRTIMEPVHQYPPFSQPLPPHPMM</sequence>
<name>A0A2N5S5S8_9BASI</name>
<evidence type="ECO:0000256" key="1">
    <source>
        <dbReference type="SAM" id="MobiDB-lite"/>
    </source>
</evidence>
<feature type="region of interest" description="Disordered" evidence="1">
    <location>
        <begin position="523"/>
        <end position="566"/>
    </location>
</feature>
<comment type="caution">
    <text evidence="2">The sequence shown here is derived from an EMBL/GenBank/DDBJ whole genome shotgun (WGS) entry which is preliminary data.</text>
</comment>
<feature type="region of interest" description="Disordered" evidence="1">
    <location>
        <begin position="117"/>
        <end position="209"/>
    </location>
</feature>
<feature type="region of interest" description="Disordered" evidence="1">
    <location>
        <begin position="398"/>
        <end position="417"/>
    </location>
</feature>
<feature type="region of interest" description="Disordered" evidence="1">
    <location>
        <begin position="328"/>
        <end position="348"/>
    </location>
</feature>
<feature type="compositionally biased region" description="Pro residues" evidence="1">
    <location>
        <begin position="532"/>
        <end position="544"/>
    </location>
</feature>
<dbReference type="EMBL" id="PGCJ01001151">
    <property type="protein sequence ID" value="PLW08594.1"/>
    <property type="molecule type" value="Genomic_DNA"/>
</dbReference>
<reference evidence="2 3" key="1">
    <citation type="submission" date="2017-11" db="EMBL/GenBank/DDBJ databases">
        <title>De novo assembly and phasing of dikaryotic genomes from two isolates of Puccinia coronata f. sp. avenae, the causal agent of oat crown rust.</title>
        <authorList>
            <person name="Miller M.E."/>
            <person name="Zhang Y."/>
            <person name="Omidvar V."/>
            <person name="Sperschneider J."/>
            <person name="Schwessinger B."/>
            <person name="Raley C."/>
            <person name="Palmer J.M."/>
            <person name="Garnica D."/>
            <person name="Upadhyaya N."/>
            <person name="Rathjen J."/>
            <person name="Taylor J.M."/>
            <person name="Park R.F."/>
            <person name="Dodds P.N."/>
            <person name="Hirsch C.D."/>
            <person name="Kianian S.F."/>
            <person name="Figueroa M."/>
        </authorList>
    </citation>
    <scope>NUCLEOTIDE SEQUENCE [LARGE SCALE GENOMIC DNA]</scope>
    <source>
        <strain evidence="2">12NC29</strain>
    </source>
</reference>
<feature type="compositionally biased region" description="Basic and acidic residues" evidence="1">
    <location>
        <begin position="186"/>
        <end position="209"/>
    </location>
</feature>
<protein>
    <submittedName>
        <fullName evidence="2">Uncharacterized protein</fullName>
    </submittedName>
</protein>
<dbReference type="Proteomes" id="UP000235388">
    <property type="component" value="Unassembled WGS sequence"/>
</dbReference>
<dbReference type="AlphaFoldDB" id="A0A2N5S5S8"/>
<accession>A0A2N5S5S8</accession>
<proteinExistence type="predicted"/>